<evidence type="ECO:0000313" key="3">
    <source>
        <dbReference type="Proteomes" id="UP000198605"/>
    </source>
</evidence>
<gene>
    <name evidence="2" type="ORF">GA0070603_1536</name>
</gene>
<protein>
    <submittedName>
        <fullName evidence="2">Lantibiotic dehydratase, C terminus</fullName>
    </submittedName>
</protein>
<dbReference type="OrthoDB" id="8428173at2"/>
<sequence>MSHLLPLGETGWSVWRDVVLRTAGFPAAGLDRFAAPEAAAVADAVLTGGSGPELLDKVLREAFAESSAVVNELAADPLLREAVTWQNPDMLVALDGLLRTDPEVRNVRRRKRELSLLRYWQRYCGKAETIGFFGPVCWGTFDPAEPGVRLSPGPSLVNRRHVFFEAWALIAYADRLGDDLAVRRWWAPALQPHLTVEGRQLRWPLHPPIALTPTEARLLAACDGRTPAVALAERLHADGEVHGVDDVYLLLDRWADRGQLIWGANLPVSPEAERVLLERIALIGDEGVRAEVAAGFDRLRAARDAVAAAAGDPDRLGAALAALNTEFTAVTGRPATRQGGQMYVGRTVCYEETARDLEFTVGSAVLDALAGPLALVLQTARWFTGEVAARCAELFAELHDELAADGPVRLADLWSLAQGTLVSPEGPIGRAGAALTERWAELFGLRDLPADQAELLLRAEDLAERVRQLFPAERPGWPSARLHNPDVQLSAASAEAIRRGEFLLVLGELHPAHVAYDSAVFGPFHRDPAALRAAGDADLGPARLRLLWPDSYPRRTTRTTYGLTGPADRQLGIDSAHGADPDQLVPATAVTVEVVAGQLVAVFPDGGRWSLMEVFASLLDSLLIDAFKLLDPAPHTPRITIDRLVVARRTWRSTAGGCGLAGHTDETARYLAVRRWRAAAGLPERVFVKVGTEIKPCYVDLTGPLYAQSLCAMVDAAHRTSPDVPIVVSELLPAPDRSWVTDAQGRGYVSELRLQITDPTEHRGDHG</sequence>
<dbReference type="InterPro" id="IPR006827">
    <property type="entry name" value="Lant_deHydtase_N"/>
</dbReference>
<evidence type="ECO:0000259" key="1">
    <source>
        <dbReference type="Pfam" id="PF04738"/>
    </source>
</evidence>
<feature type="domain" description="Lantibiotic dehydratase N-terminal" evidence="1">
    <location>
        <begin position="629"/>
        <end position="710"/>
    </location>
</feature>
<dbReference type="STRING" id="47854.GA0070603_1536"/>
<accession>A0A1C6UGU6</accession>
<keyword evidence="3" id="KW-1185">Reference proteome</keyword>
<evidence type="ECO:0000313" key="2">
    <source>
        <dbReference type="EMBL" id="SCL53119.1"/>
    </source>
</evidence>
<name>A0A1C6UGU6_9ACTN</name>
<dbReference type="RefSeq" id="WP_091309249.1">
    <property type="nucleotide sequence ID" value="NZ_FMIB01000002.1"/>
</dbReference>
<dbReference type="GeneID" id="43278201"/>
<dbReference type="AlphaFoldDB" id="A0A1C6UGU6"/>
<feature type="domain" description="Lantibiotic dehydratase N-terminal" evidence="1">
    <location>
        <begin position="75"/>
        <end position="506"/>
    </location>
</feature>
<dbReference type="Pfam" id="PF04738">
    <property type="entry name" value="Lant_dehydr_N"/>
    <property type="match status" value="2"/>
</dbReference>
<dbReference type="Proteomes" id="UP000198605">
    <property type="component" value="Unassembled WGS sequence"/>
</dbReference>
<proteinExistence type="predicted"/>
<reference evidence="3" key="1">
    <citation type="submission" date="2016-06" db="EMBL/GenBank/DDBJ databases">
        <authorList>
            <person name="Varghese N."/>
            <person name="Submissions Spin"/>
        </authorList>
    </citation>
    <scope>NUCLEOTIDE SEQUENCE [LARGE SCALE GENOMIC DNA]</scope>
    <source>
        <strain evidence="3">DSM 44151</strain>
    </source>
</reference>
<dbReference type="EMBL" id="FMIB01000002">
    <property type="protein sequence ID" value="SCL53119.1"/>
    <property type="molecule type" value="Genomic_DNA"/>
</dbReference>
<organism evidence="2 3">
    <name type="scientific">Micromonospora chersina</name>
    <dbReference type="NCBI Taxonomy" id="47854"/>
    <lineage>
        <taxon>Bacteria</taxon>
        <taxon>Bacillati</taxon>
        <taxon>Actinomycetota</taxon>
        <taxon>Actinomycetes</taxon>
        <taxon>Micromonosporales</taxon>
        <taxon>Micromonosporaceae</taxon>
        <taxon>Micromonospora</taxon>
    </lineage>
</organism>